<accession>F2F3R9</accession>
<feature type="transmembrane region" description="Helical" evidence="1">
    <location>
        <begin position="118"/>
        <end position="139"/>
    </location>
</feature>
<organism evidence="2 3">
    <name type="scientific">Solibacillus silvestris (strain StLB046)</name>
    <name type="common">Bacillus silvestris</name>
    <dbReference type="NCBI Taxonomy" id="1002809"/>
    <lineage>
        <taxon>Bacteria</taxon>
        <taxon>Bacillati</taxon>
        <taxon>Bacillota</taxon>
        <taxon>Bacilli</taxon>
        <taxon>Bacillales</taxon>
        <taxon>Caryophanaceae</taxon>
        <taxon>Solibacillus</taxon>
    </lineage>
</organism>
<dbReference type="KEGG" id="siv:SSIL_2013"/>
<protein>
    <submittedName>
        <fullName evidence="2">Apolipoprotein N-acyltransferase</fullName>
    </submittedName>
</protein>
<dbReference type="InterPro" id="IPR021359">
    <property type="entry name" value="DUF2812"/>
</dbReference>
<dbReference type="STRING" id="1002809.SSIL_2013"/>
<dbReference type="eggNOG" id="ENOG502ZB3J">
    <property type="taxonomic scope" value="Bacteria"/>
</dbReference>
<keyword evidence="1" id="KW-0472">Membrane</keyword>
<dbReference type="PATRIC" id="fig|1002809.3.peg.2030"/>
<name>F2F3R9_SOLSS</name>
<feature type="transmembrane region" description="Helical" evidence="1">
    <location>
        <begin position="205"/>
        <end position="227"/>
    </location>
</feature>
<evidence type="ECO:0000256" key="1">
    <source>
        <dbReference type="SAM" id="Phobius"/>
    </source>
</evidence>
<proteinExistence type="predicted"/>
<dbReference type="AlphaFoldDB" id="F2F3R9"/>
<sequence>MAEIVRRIRPRQYWRIKEHECWFSDMSEQGLHFYEIGTHFAKFKKGDRKQMDYRLELAKSKYISSEKIRLYEESGWDYIASDRNFHVFAAPTERKANEPPIDREEQITVANALFKKTLISFIFILFALAALFWLIGSLWFTDDTPILTLIEGNLFGTMFLYLLNIFYLFSMGMGLLGIARIQRDLKEGSPDGRPKPWENFYRNNIITYVMTLAISLIAVCIPFYQLLHLGTVTLPKEDTTLPFVRLAAIENASHLERDVFIIDGEDWRNSYSENWSIVAPVQYKMKENFIEKKGQWSDPNNSYNPGISAEIYRLSFHSLVAPLVDDLITEHTFDDEAELFTEREHDGFDQLLMRQSDQNKEFIFVKEQVVMYIDYSGKVEADVIIGNAAEKIRLLTEN</sequence>
<keyword evidence="1" id="KW-0812">Transmembrane</keyword>
<dbReference type="Pfam" id="PF11193">
    <property type="entry name" value="DUF2812"/>
    <property type="match status" value="1"/>
</dbReference>
<reference evidence="3" key="1">
    <citation type="submission" date="2011-04" db="EMBL/GenBank/DDBJ databases">
        <title>Genome sequence of Solibacillus silvestris StLB046.</title>
        <authorList>
            <person name="Morohoshi T."/>
            <person name="Someya N."/>
            <person name="Ikeda T."/>
        </authorList>
    </citation>
    <scope>NUCLEOTIDE SEQUENCE [LARGE SCALE GENOMIC DNA]</scope>
    <source>
        <strain evidence="3">StLB046</strain>
    </source>
</reference>
<dbReference type="HOGENOM" id="CLU_692422_0_0_9"/>
<keyword evidence="1" id="KW-1133">Transmembrane helix</keyword>
<dbReference type="EMBL" id="AP012157">
    <property type="protein sequence ID" value="BAK16436.1"/>
    <property type="molecule type" value="Genomic_DNA"/>
</dbReference>
<keyword evidence="3" id="KW-1185">Reference proteome</keyword>
<evidence type="ECO:0000313" key="2">
    <source>
        <dbReference type="EMBL" id="BAK16436.1"/>
    </source>
</evidence>
<gene>
    <name evidence="2" type="ordered locus">SSIL_2013</name>
</gene>
<reference evidence="2 3" key="2">
    <citation type="journal article" date="2012" name="J. Biosci. Bioeng.">
        <title>Complete genome sequence and characterization of the N-acylhomoserine lactone-degrading gene of the potato leaf-associated Solibacillus silvestris.</title>
        <authorList>
            <person name="Morohoshi T."/>
            <person name="Tominaga Y."/>
            <person name="Someya N."/>
            <person name="Ikeda T."/>
        </authorList>
    </citation>
    <scope>NUCLEOTIDE SEQUENCE [LARGE SCALE GENOMIC DNA]</scope>
    <source>
        <strain evidence="2 3">StLB046</strain>
    </source>
</reference>
<evidence type="ECO:0000313" key="3">
    <source>
        <dbReference type="Proteomes" id="UP000006691"/>
    </source>
</evidence>
<dbReference type="Proteomes" id="UP000006691">
    <property type="component" value="Chromosome"/>
</dbReference>
<dbReference type="RefSeq" id="WP_014823753.1">
    <property type="nucleotide sequence ID" value="NC_018065.1"/>
</dbReference>
<feature type="transmembrane region" description="Helical" evidence="1">
    <location>
        <begin position="159"/>
        <end position="179"/>
    </location>
</feature>